<dbReference type="AlphaFoldDB" id="A0A6G1I5J8"/>
<feature type="region of interest" description="Disordered" evidence="1">
    <location>
        <begin position="163"/>
        <end position="206"/>
    </location>
</feature>
<evidence type="ECO:0000256" key="2">
    <source>
        <dbReference type="SAM" id="SignalP"/>
    </source>
</evidence>
<evidence type="ECO:0000313" key="4">
    <source>
        <dbReference type="Proteomes" id="UP000799640"/>
    </source>
</evidence>
<proteinExistence type="predicted"/>
<gene>
    <name evidence="3" type="ORF">EJ06DRAFT_571836</name>
</gene>
<sequence length="206" mass="21815">MHFSNTLLVALLGLSATTVAAPTASSDLTKRQWGGSSDCSFFDRLTGGCDDEDADSKPTPRPTQQAQPRPNNGWNQPRPNNTPRPAQPAPRPTQQAPRPAQPAPRPATQPRPATPKPKGGEAADDAVVYPYAPNEAAASWCERPNVNRRPEYCSTIVVGTPEAGAAAAAPKAQAGRPQQQNRPQNGRGGNANNGLEEGEAVEPDWN</sequence>
<feature type="compositionally biased region" description="Low complexity" evidence="1">
    <location>
        <begin position="62"/>
        <end position="79"/>
    </location>
</feature>
<feature type="compositionally biased region" description="Low complexity" evidence="1">
    <location>
        <begin position="163"/>
        <end position="185"/>
    </location>
</feature>
<evidence type="ECO:0000313" key="3">
    <source>
        <dbReference type="EMBL" id="KAF2403560.1"/>
    </source>
</evidence>
<feature type="region of interest" description="Disordered" evidence="1">
    <location>
        <begin position="23"/>
        <end position="128"/>
    </location>
</feature>
<dbReference type="Proteomes" id="UP000799640">
    <property type="component" value="Unassembled WGS sequence"/>
</dbReference>
<reference evidence="3" key="1">
    <citation type="journal article" date="2020" name="Stud. Mycol.">
        <title>101 Dothideomycetes genomes: a test case for predicting lifestyles and emergence of pathogens.</title>
        <authorList>
            <person name="Haridas S."/>
            <person name="Albert R."/>
            <person name="Binder M."/>
            <person name="Bloem J."/>
            <person name="Labutti K."/>
            <person name="Salamov A."/>
            <person name="Andreopoulos B."/>
            <person name="Baker S."/>
            <person name="Barry K."/>
            <person name="Bills G."/>
            <person name="Bluhm B."/>
            <person name="Cannon C."/>
            <person name="Castanera R."/>
            <person name="Culley D."/>
            <person name="Daum C."/>
            <person name="Ezra D."/>
            <person name="Gonzalez J."/>
            <person name="Henrissat B."/>
            <person name="Kuo A."/>
            <person name="Liang C."/>
            <person name="Lipzen A."/>
            <person name="Lutzoni F."/>
            <person name="Magnuson J."/>
            <person name="Mondo S."/>
            <person name="Nolan M."/>
            <person name="Ohm R."/>
            <person name="Pangilinan J."/>
            <person name="Park H.-J."/>
            <person name="Ramirez L."/>
            <person name="Alfaro M."/>
            <person name="Sun H."/>
            <person name="Tritt A."/>
            <person name="Yoshinaga Y."/>
            <person name="Zwiers L.-H."/>
            <person name="Turgeon B."/>
            <person name="Goodwin S."/>
            <person name="Spatafora J."/>
            <person name="Crous P."/>
            <person name="Grigoriev I."/>
        </authorList>
    </citation>
    <scope>NUCLEOTIDE SEQUENCE</scope>
    <source>
        <strain evidence="3">CBS 262.69</strain>
    </source>
</reference>
<feature type="compositionally biased region" description="Pro residues" evidence="1">
    <location>
        <begin position="99"/>
        <end position="115"/>
    </location>
</feature>
<evidence type="ECO:0000256" key="1">
    <source>
        <dbReference type="SAM" id="MobiDB-lite"/>
    </source>
</evidence>
<feature type="compositionally biased region" description="Pro residues" evidence="1">
    <location>
        <begin position="80"/>
        <end position="91"/>
    </location>
</feature>
<keyword evidence="4" id="KW-1185">Reference proteome</keyword>
<name>A0A6G1I5J8_9PEZI</name>
<dbReference type="EMBL" id="ML996689">
    <property type="protein sequence ID" value="KAF2403560.1"/>
    <property type="molecule type" value="Genomic_DNA"/>
</dbReference>
<keyword evidence="2" id="KW-0732">Signal</keyword>
<organism evidence="3 4">
    <name type="scientific">Trichodelitschia bisporula</name>
    <dbReference type="NCBI Taxonomy" id="703511"/>
    <lineage>
        <taxon>Eukaryota</taxon>
        <taxon>Fungi</taxon>
        <taxon>Dikarya</taxon>
        <taxon>Ascomycota</taxon>
        <taxon>Pezizomycotina</taxon>
        <taxon>Dothideomycetes</taxon>
        <taxon>Dothideomycetes incertae sedis</taxon>
        <taxon>Phaeotrichales</taxon>
        <taxon>Phaeotrichaceae</taxon>
        <taxon>Trichodelitschia</taxon>
    </lineage>
</organism>
<accession>A0A6G1I5J8</accession>
<feature type="signal peptide" evidence="2">
    <location>
        <begin position="1"/>
        <end position="20"/>
    </location>
</feature>
<feature type="chain" id="PRO_5026027427" evidence="2">
    <location>
        <begin position="21"/>
        <end position="206"/>
    </location>
</feature>
<protein>
    <submittedName>
        <fullName evidence="3">Uncharacterized protein</fullName>
    </submittedName>
</protein>
<feature type="compositionally biased region" description="Acidic residues" evidence="1">
    <location>
        <begin position="196"/>
        <end position="206"/>
    </location>
</feature>